<keyword evidence="4" id="KW-1185">Reference proteome</keyword>
<comment type="caution">
    <text evidence="3">The sequence shown here is derived from an EMBL/GenBank/DDBJ whole genome shotgun (WGS) entry which is preliminary data.</text>
</comment>
<organism evidence="3 4">
    <name type="scientific">Sediminibacterium roseum</name>
    <dbReference type="NCBI Taxonomy" id="1978412"/>
    <lineage>
        <taxon>Bacteria</taxon>
        <taxon>Pseudomonadati</taxon>
        <taxon>Bacteroidota</taxon>
        <taxon>Chitinophagia</taxon>
        <taxon>Chitinophagales</taxon>
        <taxon>Chitinophagaceae</taxon>
        <taxon>Sediminibacterium</taxon>
    </lineage>
</organism>
<feature type="signal peptide" evidence="1">
    <location>
        <begin position="1"/>
        <end position="22"/>
    </location>
</feature>
<keyword evidence="1" id="KW-0732">Signal</keyword>
<dbReference type="Proteomes" id="UP000753802">
    <property type="component" value="Unassembled WGS sequence"/>
</dbReference>
<gene>
    <name evidence="3" type="ORF">GWC95_11020</name>
</gene>
<protein>
    <recommendedName>
        <fullName evidence="2">DUF6265 domain-containing protein</fullName>
    </recommendedName>
</protein>
<dbReference type="EMBL" id="JAACJS010000012">
    <property type="protein sequence ID" value="NCI50456.1"/>
    <property type="molecule type" value="Genomic_DNA"/>
</dbReference>
<evidence type="ECO:0000256" key="1">
    <source>
        <dbReference type="SAM" id="SignalP"/>
    </source>
</evidence>
<evidence type="ECO:0000313" key="3">
    <source>
        <dbReference type="EMBL" id="NCI50456.1"/>
    </source>
</evidence>
<reference evidence="3 4" key="1">
    <citation type="submission" date="2020-01" db="EMBL/GenBank/DDBJ databases">
        <title>Genome analysis.</title>
        <authorList>
            <person name="Wu S."/>
            <person name="Wang G."/>
        </authorList>
    </citation>
    <scope>NUCLEOTIDE SEQUENCE [LARGE SCALE GENOMIC DNA]</scope>
    <source>
        <strain evidence="3 4">SYL130</strain>
    </source>
</reference>
<name>A0ABW9ZTK1_9BACT</name>
<proteinExistence type="predicted"/>
<dbReference type="Pfam" id="PF19780">
    <property type="entry name" value="DUF6265"/>
    <property type="match status" value="1"/>
</dbReference>
<sequence>MKTGIGISGLMILFSFAPAKQASSFQQLQQLVGGTWVMQSKVSVTCEEWKRKNSNGFTGISYRVKGKDTMQLETVELTLKGEEVNYIATTANQNDSKPVAFKLVEVKGTRFTFSNPQHDFPQRVIYEFVNSDSLHAWIEGTYISEGTTVPKEIRRDFYYARSKKNRT</sequence>
<feature type="chain" id="PRO_5046403149" description="DUF6265 domain-containing protein" evidence="1">
    <location>
        <begin position="23"/>
        <end position="167"/>
    </location>
</feature>
<feature type="domain" description="DUF6265" evidence="2">
    <location>
        <begin position="34"/>
        <end position="139"/>
    </location>
</feature>
<dbReference type="InterPro" id="IPR046232">
    <property type="entry name" value="DUF6265"/>
</dbReference>
<accession>A0ABW9ZTK1</accession>
<evidence type="ECO:0000313" key="4">
    <source>
        <dbReference type="Proteomes" id="UP000753802"/>
    </source>
</evidence>
<evidence type="ECO:0000259" key="2">
    <source>
        <dbReference type="Pfam" id="PF19780"/>
    </source>
</evidence>
<dbReference type="RefSeq" id="WP_161818750.1">
    <property type="nucleotide sequence ID" value="NZ_JAACJS010000012.1"/>
</dbReference>